<dbReference type="Pfam" id="PF11251">
    <property type="entry name" value="DUF3050"/>
    <property type="match status" value="1"/>
</dbReference>
<dbReference type="InterPro" id="IPR024423">
    <property type="entry name" value="DUF3050"/>
</dbReference>
<reference evidence="1" key="1">
    <citation type="submission" date="2018-05" db="EMBL/GenBank/DDBJ databases">
        <authorList>
            <person name="Lanie J.A."/>
            <person name="Ng W.-L."/>
            <person name="Kazmierczak K.M."/>
            <person name="Andrzejewski T.M."/>
            <person name="Davidsen T.M."/>
            <person name="Wayne K.J."/>
            <person name="Tettelin H."/>
            <person name="Glass J.I."/>
            <person name="Rusch D."/>
            <person name="Podicherti R."/>
            <person name="Tsui H.-C.T."/>
            <person name="Winkler M.E."/>
        </authorList>
    </citation>
    <scope>NUCLEOTIDE SEQUENCE</scope>
</reference>
<accession>A0A381U282</accession>
<dbReference type="AlphaFoldDB" id="A0A381U282"/>
<name>A0A381U282_9ZZZZ</name>
<sequence>MLKNNGTLSRLVNKIVSEEESDIEQYGRYLSHFKLYYHAMKEAGENTNCVDSFLIEIDSSDLFTALNNSKVPQPAIDFVT</sequence>
<protein>
    <submittedName>
        <fullName evidence="1">Uncharacterized protein</fullName>
    </submittedName>
</protein>
<gene>
    <name evidence="1" type="ORF">METZ01_LOCUS74241</name>
</gene>
<dbReference type="EMBL" id="UINC01005447">
    <property type="protein sequence ID" value="SVA21387.1"/>
    <property type="molecule type" value="Genomic_DNA"/>
</dbReference>
<proteinExistence type="predicted"/>
<organism evidence="1">
    <name type="scientific">marine metagenome</name>
    <dbReference type="NCBI Taxonomy" id="408172"/>
    <lineage>
        <taxon>unclassified sequences</taxon>
        <taxon>metagenomes</taxon>
        <taxon>ecological metagenomes</taxon>
    </lineage>
</organism>
<evidence type="ECO:0000313" key="1">
    <source>
        <dbReference type="EMBL" id="SVA21387.1"/>
    </source>
</evidence>